<comment type="function">
    <text evidence="10">Hydrolyzes the pyrophosphate bond of UDP-2,3-diacylglucosamine to yield 2,3-diacylglucosamine 1-phosphate (lipid X) and UMP by catalyzing the attack of water at the alpha-P atom. Involved in the biosynthesis of lipid A, a phosphorylated glycolipid that anchors the lipopolysaccharide to the outer membrane of the cell.</text>
</comment>
<evidence type="ECO:0000259" key="11">
    <source>
        <dbReference type="Pfam" id="PF00149"/>
    </source>
</evidence>
<dbReference type="PANTHER" id="PTHR34990:SF1">
    <property type="entry name" value="UDP-2,3-DIACYLGLUCOSAMINE HYDROLASE"/>
    <property type="match status" value="1"/>
</dbReference>
<feature type="binding site" evidence="10">
    <location>
        <position position="179"/>
    </location>
    <ligand>
        <name>substrate</name>
    </ligand>
</feature>
<feature type="binding site" evidence="10">
    <location>
        <position position="56"/>
    </location>
    <ligand>
        <name>Mn(2+)</name>
        <dbReference type="ChEBI" id="CHEBI:29035"/>
        <label>1</label>
    </ligand>
</feature>
<feature type="binding site" evidence="10">
    <location>
        <position position="24"/>
    </location>
    <ligand>
        <name>Mn(2+)</name>
        <dbReference type="ChEBI" id="CHEBI:29035"/>
        <label>1</label>
    </ligand>
</feature>
<evidence type="ECO:0000256" key="9">
    <source>
        <dbReference type="ARBA" id="ARBA00023211"/>
    </source>
</evidence>
<comment type="similarity">
    <text evidence="10">Belongs to the LpxH family.</text>
</comment>
<dbReference type="GO" id="GO:0030145">
    <property type="term" value="F:manganese ion binding"/>
    <property type="evidence" value="ECO:0007669"/>
    <property type="project" value="UniProtKB-UniRule"/>
</dbReference>
<evidence type="ECO:0000313" key="13">
    <source>
        <dbReference type="Proteomes" id="UP000076503"/>
    </source>
</evidence>
<evidence type="ECO:0000256" key="6">
    <source>
        <dbReference type="ARBA" id="ARBA00022801"/>
    </source>
</evidence>
<dbReference type="PATRIC" id="fig|1365251.3.peg.716"/>
<protein>
    <recommendedName>
        <fullName evidence="10">UDP-2,3-diacylglucosamine hydrolase</fullName>
        <ecNumber evidence="10">3.6.1.54</ecNumber>
    </recommendedName>
    <alternativeName>
        <fullName evidence="10">UDP-2,3-diacylglucosamine diphosphatase</fullName>
    </alternativeName>
</protein>
<keyword evidence="5 10" id="KW-0479">Metal-binding</keyword>
<dbReference type="EC" id="3.6.1.54" evidence="10"/>
<evidence type="ECO:0000256" key="5">
    <source>
        <dbReference type="ARBA" id="ARBA00022723"/>
    </source>
</evidence>
<dbReference type="GO" id="GO:0019897">
    <property type="term" value="C:extrinsic component of plasma membrane"/>
    <property type="evidence" value="ECO:0007669"/>
    <property type="project" value="UniProtKB-UniRule"/>
</dbReference>
<evidence type="ECO:0000313" key="12">
    <source>
        <dbReference type="EMBL" id="KZN53390.1"/>
    </source>
</evidence>
<evidence type="ECO:0000256" key="3">
    <source>
        <dbReference type="ARBA" id="ARBA00022519"/>
    </source>
</evidence>
<dbReference type="EMBL" id="AUXZ01000046">
    <property type="protein sequence ID" value="KZN53390.1"/>
    <property type="molecule type" value="Genomic_DNA"/>
</dbReference>
<feature type="binding site" evidence="10">
    <location>
        <position position="212"/>
    </location>
    <ligand>
        <name>Mn(2+)</name>
        <dbReference type="ChEBI" id="CHEBI:29035"/>
        <label>1</label>
    </ligand>
</feature>
<comment type="subcellular location">
    <subcellularLocation>
        <location evidence="10">Cell inner membrane</location>
        <topology evidence="10">Peripheral membrane protein</topology>
        <orientation evidence="10">Cytoplasmic side</orientation>
    </subcellularLocation>
</comment>
<dbReference type="SUPFAM" id="SSF56300">
    <property type="entry name" value="Metallo-dependent phosphatases"/>
    <property type="match status" value="1"/>
</dbReference>
<dbReference type="InterPro" id="IPR029052">
    <property type="entry name" value="Metallo-depent_PP-like"/>
</dbReference>
<evidence type="ECO:0000256" key="2">
    <source>
        <dbReference type="ARBA" id="ARBA00022516"/>
    </source>
</evidence>
<dbReference type="HAMAP" id="MF_00575">
    <property type="entry name" value="LpxH"/>
    <property type="match status" value="1"/>
</dbReference>
<keyword evidence="1 10" id="KW-1003">Cell membrane</keyword>
<reference evidence="12 13" key="1">
    <citation type="submission" date="2013-07" db="EMBL/GenBank/DDBJ databases">
        <title>Comparative Genomic and Metabolomic Analysis of Twelve Strains of Pseudoalteromonas luteoviolacea.</title>
        <authorList>
            <person name="Vynne N.G."/>
            <person name="Mansson M."/>
            <person name="Gram L."/>
        </authorList>
    </citation>
    <scope>NUCLEOTIDE SEQUENCE [LARGE SCALE GENOMIC DNA]</scope>
    <source>
        <strain evidence="12 13">H33</strain>
    </source>
</reference>
<feature type="binding site" evidence="10">
    <location>
        <position position="210"/>
    </location>
    <ligand>
        <name>Mn(2+)</name>
        <dbReference type="ChEBI" id="CHEBI:29035"/>
        <label>2</label>
    </ligand>
</feature>
<dbReference type="GO" id="GO:0008758">
    <property type="term" value="F:UDP-2,3-diacylglucosamine hydrolase activity"/>
    <property type="evidence" value="ECO:0007669"/>
    <property type="project" value="UniProtKB-UniRule"/>
</dbReference>
<feature type="binding site" evidence="10">
    <location>
        <position position="129"/>
    </location>
    <ligand>
        <name>Mn(2+)</name>
        <dbReference type="ChEBI" id="CHEBI:29035"/>
        <label>2</label>
    </ligand>
</feature>
<feature type="binding site" evidence="10">
    <location>
        <position position="94"/>
    </location>
    <ligand>
        <name>Mn(2+)</name>
        <dbReference type="ChEBI" id="CHEBI:29035"/>
        <label>2</label>
    </ligand>
</feature>
<proteinExistence type="inferred from homology"/>
<dbReference type="Pfam" id="PF00149">
    <property type="entry name" value="Metallophos"/>
    <property type="match status" value="1"/>
</dbReference>
<comment type="caution">
    <text evidence="12">The sequence shown here is derived from an EMBL/GenBank/DDBJ whole genome shotgun (WGS) entry which is preliminary data.</text>
</comment>
<keyword evidence="4 10" id="KW-0441">Lipid A biosynthesis</keyword>
<dbReference type="GO" id="GO:0005737">
    <property type="term" value="C:cytoplasm"/>
    <property type="evidence" value="ECO:0007669"/>
    <property type="project" value="InterPro"/>
</dbReference>
<keyword evidence="3 10" id="KW-0997">Cell inner membrane</keyword>
<dbReference type="InterPro" id="IPR043461">
    <property type="entry name" value="LpxH-like"/>
</dbReference>
<keyword evidence="9 10" id="KW-0464">Manganese</keyword>
<dbReference type="GO" id="GO:0009245">
    <property type="term" value="P:lipid A biosynthetic process"/>
    <property type="evidence" value="ECO:0007669"/>
    <property type="project" value="UniProtKB-UniRule"/>
</dbReference>
<dbReference type="NCBIfam" id="TIGR01854">
    <property type="entry name" value="lipid_A_lpxH"/>
    <property type="match status" value="1"/>
</dbReference>
<evidence type="ECO:0000256" key="1">
    <source>
        <dbReference type="ARBA" id="ARBA00022475"/>
    </source>
</evidence>
<gene>
    <name evidence="10" type="primary">lpxH</name>
    <name evidence="12" type="ORF">N476_08990</name>
</gene>
<dbReference type="CDD" id="cd07398">
    <property type="entry name" value="MPP_YbbF-LpxH"/>
    <property type="match status" value="1"/>
</dbReference>
<keyword evidence="7 10" id="KW-0443">Lipid metabolism</keyword>
<evidence type="ECO:0000256" key="7">
    <source>
        <dbReference type="ARBA" id="ARBA00023098"/>
    </source>
</evidence>
<dbReference type="NCBIfam" id="NF003743">
    <property type="entry name" value="PRK05340.1"/>
    <property type="match status" value="1"/>
</dbReference>
<sequence>MSAQALLFITRDIMRKTYFISDLHLTEHRPDITNAFYNFLDAYIDNSVDALYILGDFFEVWIGDDEGDPLAIEVAKRLKSISLTGTNVYFIHGNRDFLIGEQYAKLCGMTLLPEQAVIDLYGTPTLILHGDEMCTQDVEYQKFRKKSRGWWWPKLMLAMPLWYRRRVAKNARAKSKLNQQGKAPSILDVTDDAVAEMFEKYNVQHMIHGHTHRPKVHKDKFTRTVLGDWYSQSSYLLVTEQTQSLEQHAFSE</sequence>
<comment type="cofactor">
    <cofactor evidence="10">
        <name>Mn(2+)</name>
        <dbReference type="ChEBI" id="CHEBI:29035"/>
    </cofactor>
    <text evidence="10">Binds 2 Mn(2+) ions per subunit in a binuclear metal center.</text>
</comment>
<dbReference type="AlphaFoldDB" id="A0A167FZ54"/>
<feature type="domain" description="Calcineurin-like phosphoesterase" evidence="11">
    <location>
        <begin position="16"/>
        <end position="214"/>
    </location>
</feature>
<dbReference type="Proteomes" id="UP000076503">
    <property type="component" value="Unassembled WGS sequence"/>
</dbReference>
<dbReference type="InterPro" id="IPR010138">
    <property type="entry name" value="UDP-diacylglucosamine_Hdrlase"/>
</dbReference>
<keyword evidence="8 10" id="KW-0472">Membrane</keyword>
<name>A0A167FZ54_9GAMM</name>
<comment type="pathway">
    <text evidence="10">Glycolipid biosynthesis; lipid IV(A) biosynthesis; lipid IV(A) from (3R)-3-hydroxytetradecanoyl-[acyl-carrier-protein] and UDP-N-acetyl-alpha-D-glucosamine: step 4/6.</text>
</comment>
<dbReference type="InterPro" id="IPR004843">
    <property type="entry name" value="Calcineurin-like_PHP"/>
</dbReference>
<dbReference type="PANTHER" id="PTHR34990">
    <property type="entry name" value="UDP-2,3-DIACYLGLUCOSAMINE HYDROLASE-RELATED"/>
    <property type="match status" value="1"/>
</dbReference>
<feature type="binding site" evidence="10">
    <location>
        <position position="182"/>
    </location>
    <ligand>
        <name>substrate</name>
    </ligand>
</feature>
<feature type="binding site" evidence="10">
    <location>
        <begin position="94"/>
        <end position="95"/>
    </location>
    <ligand>
        <name>substrate</name>
    </ligand>
</feature>
<feature type="binding site" evidence="10">
    <location>
        <position position="56"/>
    </location>
    <ligand>
        <name>Mn(2+)</name>
        <dbReference type="ChEBI" id="CHEBI:29035"/>
        <label>2</label>
    </ligand>
</feature>
<dbReference type="Gene3D" id="3.60.21.10">
    <property type="match status" value="1"/>
</dbReference>
<feature type="binding site" evidence="10">
    <location>
        <position position="175"/>
    </location>
    <ligand>
        <name>substrate</name>
    </ligand>
</feature>
<dbReference type="UniPathway" id="UPA00359">
    <property type="reaction ID" value="UER00480"/>
</dbReference>
<comment type="catalytic activity">
    <reaction evidence="10">
        <text>UDP-2-N,3-O-bis[(3R)-3-hydroxytetradecanoyl]-alpha-D-glucosamine + H2O = 2-N,3-O-bis[(3R)-3-hydroxytetradecanoyl]-alpha-D-glucosaminyl 1-phosphate + UMP + 2 H(+)</text>
        <dbReference type="Rhea" id="RHEA:25213"/>
        <dbReference type="ChEBI" id="CHEBI:15377"/>
        <dbReference type="ChEBI" id="CHEBI:15378"/>
        <dbReference type="ChEBI" id="CHEBI:57865"/>
        <dbReference type="ChEBI" id="CHEBI:57957"/>
        <dbReference type="ChEBI" id="CHEBI:78847"/>
        <dbReference type="EC" id="3.6.1.54"/>
    </reaction>
</comment>
<keyword evidence="6 10" id="KW-0378">Hydrolase</keyword>
<feature type="binding site" evidence="10">
    <location>
        <position position="210"/>
    </location>
    <ligand>
        <name>substrate</name>
    </ligand>
</feature>
<feature type="binding site" evidence="10">
    <location>
        <position position="22"/>
    </location>
    <ligand>
        <name>Mn(2+)</name>
        <dbReference type="ChEBI" id="CHEBI:29035"/>
        <label>1</label>
    </ligand>
</feature>
<evidence type="ECO:0000256" key="10">
    <source>
        <dbReference type="HAMAP-Rule" id="MF_00575"/>
    </source>
</evidence>
<organism evidence="12 13">
    <name type="scientific">Pseudoalteromonas luteoviolacea H33</name>
    <dbReference type="NCBI Taxonomy" id="1365251"/>
    <lineage>
        <taxon>Bacteria</taxon>
        <taxon>Pseudomonadati</taxon>
        <taxon>Pseudomonadota</taxon>
        <taxon>Gammaproteobacteria</taxon>
        <taxon>Alteromonadales</taxon>
        <taxon>Pseudoalteromonadaceae</taxon>
        <taxon>Pseudoalteromonas</taxon>
    </lineage>
</organism>
<accession>A0A167FZ54</accession>
<keyword evidence="2 10" id="KW-0444">Lipid biosynthesis</keyword>
<evidence type="ECO:0000256" key="4">
    <source>
        <dbReference type="ARBA" id="ARBA00022556"/>
    </source>
</evidence>
<evidence type="ECO:0000256" key="8">
    <source>
        <dbReference type="ARBA" id="ARBA00023136"/>
    </source>
</evidence>
<feature type="binding site" evidence="10">
    <location>
        <position position="137"/>
    </location>
    <ligand>
        <name>substrate</name>
    </ligand>
</feature>